<dbReference type="Gene3D" id="3.30.460.10">
    <property type="entry name" value="Beta Polymerase, domain 2"/>
    <property type="match status" value="1"/>
</dbReference>
<accession>A0A0G1YH91</accession>
<dbReference type="SMART" id="SM00471">
    <property type="entry name" value="HDc"/>
    <property type="match status" value="1"/>
</dbReference>
<dbReference type="InterPro" id="IPR007685">
    <property type="entry name" value="RelA_SpoT"/>
</dbReference>
<feature type="domain" description="HD" evidence="2">
    <location>
        <begin position="44"/>
        <end position="144"/>
    </location>
</feature>
<dbReference type="Gene3D" id="3.10.20.30">
    <property type="match status" value="1"/>
</dbReference>
<dbReference type="FunFam" id="3.10.20.30:FF:000002">
    <property type="entry name" value="GTP pyrophosphokinase (RelA/SpoT)"/>
    <property type="match status" value="1"/>
</dbReference>
<dbReference type="SUPFAM" id="SSF109604">
    <property type="entry name" value="HD-domain/PDEase-like"/>
    <property type="match status" value="1"/>
</dbReference>
<dbReference type="Pfam" id="PF02824">
    <property type="entry name" value="TGS"/>
    <property type="match status" value="1"/>
</dbReference>
<protein>
    <submittedName>
        <fullName evidence="4">(P)ppGpp synthetase I, SpoT/RelA</fullName>
    </submittedName>
</protein>
<dbReference type="Pfam" id="PF13328">
    <property type="entry name" value="HD_4"/>
    <property type="match status" value="1"/>
</dbReference>
<dbReference type="GO" id="GO:0015969">
    <property type="term" value="P:guanosine tetraphosphate metabolic process"/>
    <property type="evidence" value="ECO:0007669"/>
    <property type="project" value="InterPro"/>
</dbReference>
<evidence type="ECO:0000259" key="3">
    <source>
        <dbReference type="PROSITE" id="PS51880"/>
    </source>
</evidence>
<reference evidence="4 5" key="1">
    <citation type="journal article" date="2015" name="Nature">
        <title>rRNA introns, odd ribosomes, and small enigmatic genomes across a large radiation of phyla.</title>
        <authorList>
            <person name="Brown C.T."/>
            <person name="Hug L.A."/>
            <person name="Thomas B.C."/>
            <person name="Sharon I."/>
            <person name="Castelle C.J."/>
            <person name="Singh A."/>
            <person name="Wilkins M.J."/>
            <person name="Williams K.H."/>
            <person name="Banfield J.F."/>
        </authorList>
    </citation>
    <scope>NUCLEOTIDE SEQUENCE [LARGE SCALE GENOMIC DNA]</scope>
</reference>
<name>A0A0G1YH91_9BACT</name>
<comment type="similarity">
    <text evidence="1">Belongs to the RelA/SpoT family.</text>
</comment>
<dbReference type="Pfam" id="PF04607">
    <property type="entry name" value="RelA_SpoT"/>
    <property type="match status" value="1"/>
</dbReference>
<dbReference type="EMBL" id="LCPW01000009">
    <property type="protein sequence ID" value="KKW05749.1"/>
    <property type="molecule type" value="Genomic_DNA"/>
</dbReference>
<dbReference type="STRING" id="1618342.UY40_C0009G0002"/>
<dbReference type="InterPro" id="IPR012675">
    <property type="entry name" value="Beta-grasp_dom_sf"/>
</dbReference>
<dbReference type="InterPro" id="IPR043519">
    <property type="entry name" value="NT_sf"/>
</dbReference>
<dbReference type="PROSITE" id="PS51880">
    <property type="entry name" value="TGS"/>
    <property type="match status" value="1"/>
</dbReference>
<evidence type="ECO:0000259" key="2">
    <source>
        <dbReference type="PROSITE" id="PS51831"/>
    </source>
</evidence>
<dbReference type="PROSITE" id="PS51831">
    <property type="entry name" value="HD"/>
    <property type="match status" value="1"/>
</dbReference>
<dbReference type="CDD" id="cd05399">
    <property type="entry name" value="NT_Rel-Spo_like"/>
    <property type="match status" value="1"/>
</dbReference>
<dbReference type="InterPro" id="IPR033655">
    <property type="entry name" value="TGS_RelA/SpoT"/>
</dbReference>
<dbReference type="SMART" id="SM00954">
    <property type="entry name" value="RelA_SpoT"/>
    <property type="match status" value="1"/>
</dbReference>
<dbReference type="InterPro" id="IPR003607">
    <property type="entry name" value="HD/PDEase_dom"/>
</dbReference>
<feature type="domain" description="TGS" evidence="3">
    <location>
        <begin position="371"/>
        <end position="432"/>
    </location>
</feature>
<dbReference type="SUPFAM" id="SSF81271">
    <property type="entry name" value="TGS-like"/>
    <property type="match status" value="1"/>
</dbReference>
<dbReference type="AlphaFoldDB" id="A0A0G1YH91"/>
<gene>
    <name evidence="4" type="ORF">UY40_C0009G0002</name>
</gene>
<comment type="caution">
    <text evidence="4">The sequence shown here is derived from an EMBL/GenBank/DDBJ whole genome shotgun (WGS) entry which is preliminary data.</text>
</comment>
<dbReference type="SUPFAM" id="SSF81301">
    <property type="entry name" value="Nucleotidyltransferase"/>
    <property type="match status" value="1"/>
</dbReference>
<dbReference type="PANTHER" id="PTHR21262">
    <property type="entry name" value="GUANOSINE-3',5'-BIS DIPHOSPHATE 3'-PYROPHOSPHOHYDROLASE"/>
    <property type="match status" value="1"/>
</dbReference>
<dbReference type="Proteomes" id="UP000034119">
    <property type="component" value="Unassembled WGS sequence"/>
</dbReference>
<dbReference type="Gene3D" id="1.10.3210.10">
    <property type="entry name" value="Hypothetical protein af1432"/>
    <property type="match status" value="1"/>
</dbReference>
<dbReference type="InterPro" id="IPR004095">
    <property type="entry name" value="TGS"/>
</dbReference>
<dbReference type="GO" id="GO:0005886">
    <property type="term" value="C:plasma membrane"/>
    <property type="evidence" value="ECO:0007669"/>
    <property type="project" value="TreeGrafter"/>
</dbReference>
<dbReference type="FunFam" id="1.10.3210.10:FF:000001">
    <property type="entry name" value="GTP pyrophosphokinase RelA"/>
    <property type="match status" value="1"/>
</dbReference>
<sequence>MTIDELLEKHQLYEENPNLPLLKKAFAFAEVAHLGQKRLSGEEMIQHPLQVANILSEMRADSITLAAALLHDVIEETGIASSEIEKEFGTEITDLVLGLTAVKNASERARRSGEDVDNLRHLILSTVRDPRVLAIRLAEKIHNLKTSQALSSRERRQAAERVFAIWAPLAGLMGVYRLKADLEDLAFGVLNPKESQKLSSQLDKQKAALKDVLNLVKDSLEVGASKEGVKVDVSGRAKHLYGVYRKLDRYGQAGGKFYDALGTRVIVSQVEECYRVLDLARRFWEEVPDLFDDYIANPKDNGYQSIHAVFKVEGKLVEIQIRTKGMHERAEYGLAAHPLYKLGESGTGEKISAIKNLIQWEKGTKLNLFPDKVFVITPKGDVKVLPQGATPVDFAYAVHTRVGDECREAKVDGQLKPLDYQLKTGEIVEIVTQKGKKPSLDWLKFVKTGQARDQIEKSIRRA</sequence>
<dbReference type="InterPro" id="IPR006674">
    <property type="entry name" value="HD_domain"/>
</dbReference>
<dbReference type="PANTHER" id="PTHR21262:SF31">
    <property type="entry name" value="GTP PYROPHOSPHOKINASE"/>
    <property type="match status" value="1"/>
</dbReference>
<evidence type="ECO:0000256" key="1">
    <source>
        <dbReference type="ARBA" id="ARBA00007476"/>
    </source>
</evidence>
<evidence type="ECO:0000313" key="5">
    <source>
        <dbReference type="Proteomes" id="UP000034119"/>
    </source>
</evidence>
<organism evidence="4 5">
    <name type="scientific">candidate division CPR1 bacterium GW2011_GWC1_49_13</name>
    <dbReference type="NCBI Taxonomy" id="1618342"/>
    <lineage>
        <taxon>Bacteria</taxon>
        <taxon>candidate division CPR1</taxon>
    </lineage>
</organism>
<proteinExistence type="inferred from homology"/>
<dbReference type="CDD" id="cd01668">
    <property type="entry name" value="TGS_RSH"/>
    <property type="match status" value="1"/>
</dbReference>
<evidence type="ECO:0000313" key="4">
    <source>
        <dbReference type="EMBL" id="KKW05749.1"/>
    </source>
</evidence>
<dbReference type="InterPro" id="IPR012676">
    <property type="entry name" value="TGS-like"/>
</dbReference>
<dbReference type="PATRIC" id="fig|1618342.3.peg.374"/>